<evidence type="ECO:0000256" key="2">
    <source>
        <dbReference type="ARBA" id="ARBA00023125"/>
    </source>
</evidence>
<dbReference type="InterPro" id="IPR050397">
    <property type="entry name" value="Env_Response_Regulators"/>
</dbReference>
<feature type="domain" description="HTH crp-type" evidence="5">
    <location>
        <begin position="147"/>
        <end position="220"/>
    </location>
</feature>
<keyword evidence="2" id="KW-0238">DNA-binding</keyword>
<dbReference type="Proteomes" id="UP001144313">
    <property type="component" value="Unassembled WGS sequence"/>
</dbReference>
<protein>
    <submittedName>
        <fullName evidence="6">Crp/Fnr family transcriptional regulator</fullName>
    </submittedName>
</protein>
<dbReference type="InterPro" id="IPR036388">
    <property type="entry name" value="WH-like_DNA-bd_sf"/>
</dbReference>
<dbReference type="InterPro" id="IPR014710">
    <property type="entry name" value="RmlC-like_jellyroll"/>
</dbReference>
<dbReference type="EMBL" id="BSDT01000001">
    <property type="protein sequence ID" value="GLI44393.1"/>
    <property type="molecule type" value="Genomic_DNA"/>
</dbReference>
<dbReference type="GO" id="GO:0005829">
    <property type="term" value="C:cytosol"/>
    <property type="evidence" value="ECO:0007669"/>
    <property type="project" value="TreeGrafter"/>
</dbReference>
<name>A0A9W6GCZ1_9ACTN</name>
<evidence type="ECO:0000256" key="1">
    <source>
        <dbReference type="ARBA" id="ARBA00023015"/>
    </source>
</evidence>
<dbReference type="InterPro" id="IPR018490">
    <property type="entry name" value="cNMP-bd_dom_sf"/>
</dbReference>
<dbReference type="SMART" id="SM00100">
    <property type="entry name" value="cNMP"/>
    <property type="match status" value="1"/>
</dbReference>
<dbReference type="PANTHER" id="PTHR24567:SF74">
    <property type="entry name" value="HTH-TYPE TRANSCRIPTIONAL REGULATOR ARCR"/>
    <property type="match status" value="1"/>
</dbReference>
<keyword evidence="3" id="KW-0804">Transcription</keyword>
<evidence type="ECO:0000259" key="5">
    <source>
        <dbReference type="PROSITE" id="PS51063"/>
    </source>
</evidence>
<dbReference type="GO" id="GO:0003700">
    <property type="term" value="F:DNA-binding transcription factor activity"/>
    <property type="evidence" value="ECO:0007669"/>
    <property type="project" value="TreeGrafter"/>
</dbReference>
<dbReference type="Pfam" id="PF00027">
    <property type="entry name" value="cNMP_binding"/>
    <property type="match status" value="1"/>
</dbReference>
<dbReference type="InterPro" id="IPR012318">
    <property type="entry name" value="HTH_CRP"/>
</dbReference>
<dbReference type="CDD" id="cd00038">
    <property type="entry name" value="CAP_ED"/>
    <property type="match status" value="1"/>
</dbReference>
<dbReference type="Gene3D" id="2.60.120.10">
    <property type="entry name" value="Jelly Rolls"/>
    <property type="match status" value="1"/>
</dbReference>
<evidence type="ECO:0000259" key="4">
    <source>
        <dbReference type="PROSITE" id="PS50042"/>
    </source>
</evidence>
<dbReference type="InterPro" id="IPR000595">
    <property type="entry name" value="cNMP-bd_dom"/>
</dbReference>
<dbReference type="PROSITE" id="PS50042">
    <property type="entry name" value="CNMP_BINDING_3"/>
    <property type="match status" value="1"/>
</dbReference>
<keyword evidence="1" id="KW-0805">Transcription regulation</keyword>
<dbReference type="AlphaFoldDB" id="A0A9W6GCZ1"/>
<dbReference type="InterPro" id="IPR036390">
    <property type="entry name" value="WH_DNA-bd_sf"/>
</dbReference>
<dbReference type="Gene3D" id="1.10.10.10">
    <property type="entry name" value="Winged helix-like DNA-binding domain superfamily/Winged helix DNA-binding domain"/>
    <property type="match status" value="1"/>
</dbReference>
<dbReference type="PANTHER" id="PTHR24567">
    <property type="entry name" value="CRP FAMILY TRANSCRIPTIONAL REGULATORY PROTEIN"/>
    <property type="match status" value="1"/>
</dbReference>
<sequence length="234" mass="25905">MCSHTLNNMERSTQALWDPLLSDEDQDALKPEAHTVSYPKGATLMKINEHSDYVVYLRSGHVKSCTSDPRAIFGIHGPGSVLGDLAPLTGEPRSADLVALTPIDVLHIPGDRFIKFLLVNPQTHLAVTQRLAKRVREMSEVQEESFMTSERRLARAMLRIIDSGIGKEGENGLVIAGFTQDDLADLARISRESVSAVIRQFKTRGTIATGRVRFTIRDTAAIEALAMRRDRSLI</sequence>
<dbReference type="SUPFAM" id="SSF51206">
    <property type="entry name" value="cAMP-binding domain-like"/>
    <property type="match status" value="1"/>
</dbReference>
<reference evidence="6" key="1">
    <citation type="submission" date="2022-12" db="EMBL/GenBank/DDBJ databases">
        <title>Reference genome sequencing for broad-spectrum identification of bacterial and archaeal isolates by mass spectrometry.</title>
        <authorList>
            <person name="Sekiguchi Y."/>
            <person name="Tourlousse D.M."/>
        </authorList>
    </citation>
    <scope>NUCLEOTIDE SEQUENCE</scope>
    <source>
        <strain evidence="6">LLR39Z86</strain>
    </source>
</reference>
<dbReference type="Pfam" id="PF13545">
    <property type="entry name" value="HTH_Crp_2"/>
    <property type="match status" value="1"/>
</dbReference>
<proteinExistence type="predicted"/>
<organism evidence="6 7">
    <name type="scientific">Glycomyces algeriensis</name>
    <dbReference type="NCBI Taxonomy" id="256037"/>
    <lineage>
        <taxon>Bacteria</taxon>
        <taxon>Bacillati</taxon>
        <taxon>Actinomycetota</taxon>
        <taxon>Actinomycetes</taxon>
        <taxon>Glycomycetales</taxon>
        <taxon>Glycomycetaceae</taxon>
        <taxon>Glycomyces</taxon>
    </lineage>
</organism>
<evidence type="ECO:0000313" key="6">
    <source>
        <dbReference type="EMBL" id="GLI44393.1"/>
    </source>
</evidence>
<feature type="domain" description="Cyclic nucleotide-binding" evidence="4">
    <location>
        <begin position="27"/>
        <end position="134"/>
    </location>
</feature>
<gene>
    <name evidence="6" type="primary">fnr</name>
    <name evidence="6" type="ORF">GALLR39Z86_42430</name>
</gene>
<evidence type="ECO:0000313" key="7">
    <source>
        <dbReference type="Proteomes" id="UP001144313"/>
    </source>
</evidence>
<evidence type="ECO:0000256" key="3">
    <source>
        <dbReference type="ARBA" id="ARBA00023163"/>
    </source>
</evidence>
<dbReference type="PROSITE" id="PS51063">
    <property type="entry name" value="HTH_CRP_2"/>
    <property type="match status" value="1"/>
</dbReference>
<dbReference type="SUPFAM" id="SSF46785">
    <property type="entry name" value="Winged helix' DNA-binding domain"/>
    <property type="match status" value="1"/>
</dbReference>
<accession>A0A9W6GCZ1</accession>
<dbReference type="GO" id="GO:0003677">
    <property type="term" value="F:DNA binding"/>
    <property type="evidence" value="ECO:0007669"/>
    <property type="project" value="UniProtKB-KW"/>
</dbReference>
<comment type="caution">
    <text evidence="6">The sequence shown here is derived from an EMBL/GenBank/DDBJ whole genome shotgun (WGS) entry which is preliminary data.</text>
</comment>
<keyword evidence="7" id="KW-1185">Reference proteome</keyword>